<feature type="region of interest" description="Disordered" evidence="1">
    <location>
        <begin position="1"/>
        <end position="29"/>
    </location>
</feature>
<feature type="compositionally biased region" description="Basic and acidic residues" evidence="1">
    <location>
        <begin position="110"/>
        <end position="122"/>
    </location>
</feature>
<dbReference type="EMBL" id="CAXAMM010014058">
    <property type="protein sequence ID" value="CAK9032858.1"/>
    <property type="molecule type" value="Genomic_DNA"/>
</dbReference>
<comment type="caution">
    <text evidence="2">The sequence shown here is derived from an EMBL/GenBank/DDBJ whole genome shotgun (WGS) entry which is preliminary data.</text>
</comment>
<keyword evidence="2" id="KW-0371">Homeobox</keyword>
<keyword evidence="2" id="KW-0238">DNA-binding</keyword>
<proteinExistence type="predicted"/>
<evidence type="ECO:0000256" key="1">
    <source>
        <dbReference type="SAM" id="MobiDB-lite"/>
    </source>
</evidence>
<feature type="compositionally biased region" description="Basic and acidic residues" evidence="1">
    <location>
        <begin position="188"/>
        <end position="200"/>
    </location>
</feature>
<name>A0ABP0L1P0_9DINO</name>
<accession>A0ABP0L1P0</accession>
<reference evidence="2 3" key="1">
    <citation type="submission" date="2024-02" db="EMBL/GenBank/DDBJ databases">
        <authorList>
            <person name="Chen Y."/>
            <person name="Shah S."/>
            <person name="Dougan E. K."/>
            <person name="Thang M."/>
            <person name="Chan C."/>
        </authorList>
    </citation>
    <scope>NUCLEOTIDE SEQUENCE [LARGE SCALE GENOMIC DNA]</scope>
</reference>
<organism evidence="2 3">
    <name type="scientific">Durusdinium trenchii</name>
    <dbReference type="NCBI Taxonomy" id="1381693"/>
    <lineage>
        <taxon>Eukaryota</taxon>
        <taxon>Sar</taxon>
        <taxon>Alveolata</taxon>
        <taxon>Dinophyceae</taxon>
        <taxon>Suessiales</taxon>
        <taxon>Symbiodiniaceae</taxon>
        <taxon>Durusdinium</taxon>
    </lineage>
</organism>
<sequence>MAWSPRRPVERMVSMPARPKPAGRVAPPTQLGVVYSSSPGTALHRPYPQVPAFVLSPRSCSGVQRVLSRTPTVPWRGAGPGVRSSSAENLGTGAAKSASKSPRGKAAACPRRDRSSELRPDGRRDGVEILCAPVSPVRPKAPSAVNGVMRCASAVVSRPKHASPQRQASGGRLPSSAREVRVPLSELCEPRVPESPRDQMRSSPGEEGSAEEEGLRERTPAPLPEGGLEQVLLDRIAALEAQVVDRHGLLAKIHQQQEQLDRLECLAKENAALKAGPALKACTGHSRSASTLGLKAHGGFQSNRMTCAGHMSHMS</sequence>
<evidence type="ECO:0000313" key="3">
    <source>
        <dbReference type="Proteomes" id="UP001642464"/>
    </source>
</evidence>
<dbReference type="Proteomes" id="UP001642464">
    <property type="component" value="Unassembled WGS sequence"/>
</dbReference>
<gene>
    <name evidence="2" type="ORF">SCF082_LOCUS20234</name>
</gene>
<feature type="region of interest" description="Disordered" evidence="1">
    <location>
        <begin position="155"/>
        <end position="225"/>
    </location>
</feature>
<evidence type="ECO:0000313" key="2">
    <source>
        <dbReference type="EMBL" id="CAK9032858.1"/>
    </source>
</evidence>
<dbReference type="GO" id="GO:0003677">
    <property type="term" value="F:DNA binding"/>
    <property type="evidence" value="ECO:0007669"/>
    <property type="project" value="UniProtKB-KW"/>
</dbReference>
<keyword evidence="3" id="KW-1185">Reference proteome</keyword>
<feature type="region of interest" description="Disordered" evidence="1">
    <location>
        <begin position="71"/>
        <end position="122"/>
    </location>
</feature>
<protein>
    <submittedName>
        <fullName evidence="2">Homeobox protein Wariai</fullName>
    </submittedName>
</protein>